<dbReference type="GO" id="GO:0006302">
    <property type="term" value="P:double-strand break repair"/>
    <property type="evidence" value="ECO:0007669"/>
    <property type="project" value="InterPro"/>
</dbReference>
<organism evidence="13 14">
    <name type="scientific">Erpetoichthys calabaricus</name>
    <name type="common">Rope fish</name>
    <name type="synonym">Calamoichthys calabaricus</name>
    <dbReference type="NCBI Taxonomy" id="27687"/>
    <lineage>
        <taxon>Eukaryota</taxon>
        <taxon>Metazoa</taxon>
        <taxon>Chordata</taxon>
        <taxon>Craniata</taxon>
        <taxon>Vertebrata</taxon>
        <taxon>Euteleostomi</taxon>
        <taxon>Actinopterygii</taxon>
        <taxon>Polypteriformes</taxon>
        <taxon>Polypteridae</taxon>
        <taxon>Erpetoichthys</taxon>
    </lineage>
</organism>
<feature type="region of interest" description="Disordered" evidence="11">
    <location>
        <begin position="1"/>
        <end position="66"/>
    </location>
</feature>
<feature type="region of interest" description="Disordered" evidence="11">
    <location>
        <begin position="649"/>
        <end position="695"/>
    </location>
</feature>
<keyword evidence="8" id="KW-0539">Nucleus</keyword>
<dbReference type="PANTHER" id="PTHR15932:SF2">
    <property type="entry name" value="BRCA1-A COMPLEX SUBUNIT RAP80"/>
    <property type="match status" value="1"/>
</dbReference>
<feature type="compositionally biased region" description="Acidic residues" evidence="11">
    <location>
        <begin position="43"/>
        <end position="53"/>
    </location>
</feature>
<dbReference type="GO" id="GO:0070530">
    <property type="term" value="F:K63-linked polyubiquitin modification-dependent protein binding"/>
    <property type="evidence" value="ECO:0007669"/>
    <property type="project" value="InterPro"/>
</dbReference>
<dbReference type="InterPro" id="IPR040714">
    <property type="entry name" value="RAP80_UIM"/>
</dbReference>
<evidence type="ECO:0000256" key="9">
    <source>
        <dbReference type="ARBA" id="ARBA00029973"/>
    </source>
</evidence>
<dbReference type="CTD" id="51720"/>
<evidence type="ECO:0000256" key="2">
    <source>
        <dbReference type="ARBA" id="ARBA00006465"/>
    </source>
</evidence>
<evidence type="ECO:0000256" key="4">
    <source>
        <dbReference type="ARBA" id="ARBA00022737"/>
    </source>
</evidence>
<keyword evidence="7" id="KW-0234">DNA repair</keyword>
<evidence type="ECO:0000313" key="13">
    <source>
        <dbReference type="Ensembl" id="ENSECRP00000014171.1"/>
    </source>
</evidence>
<dbReference type="Pfam" id="PF18282">
    <property type="entry name" value="RAP80_UIM"/>
    <property type="match status" value="2"/>
</dbReference>
<dbReference type="GeneID" id="114660279"/>
<proteinExistence type="inferred from homology"/>
<sequence>MPRKRCTRTSKLEETTVPPKKRQRKTSHVSAGTDREKEAEDIKFEEDDTDEDLSNGGNCKTEDRDLSEEDMLNLALKISEEEANRITLQQQAEDEAVKKAIDESLCHTNTYSDVGLIKYKEDMVCSNSFTMDNNPDHLEALDIGHPINNVSNSVMVHGSTSYLKRDPLIVLDKLSQDILSSCSESGFVFCSQVDSVSLTPLNSQKYGTSQTSGITTSPVFPKRKNVENFLQSESSLAILNEGDKSDTLPDNVPSTNEESCLFPKNRRNSDYHFIMTKEQIGDWGASKQEETVNDSGKNEKSLKWRERLQYKRRLSRMTEDELVALAMRMSEQETKQMMQQPNESNSEEDTWKSLKASLCEKGNRCINYHGGMAQLLENSSSSSCSDSESLPKSTGISHHQQNYERSPCLLLKKLSNDIVGSCKESGFVICSQDMPLSTSPPLSSQSSLINDWSAHKSPTFSKSSSSRKSFTSNNMHEQKCIRRQLVFGMNNLSDVNGDVCDDVEPNICTDNPTGVYHNTNQQDAVSGNLESPVGINVKKTQKGSSKEACTVHYYWGIPFCPKGLNPDDYTKIILCQLEVYEKSLKDAQRDLFHKAEWGEPVLPEPPEHMNCKRSRSCRLGKGANQKQESICIEKDTEEDEVEVDVVEPDECENLDKERSRTVEQEMEEEKSARNTQTPSASPLLFNTEDTGEHEMTPSVRCDIMEENSSEHKRNDETEESKVCPESLISEEADPVILKESSLEVQEGVVLVNDDDYGNDKVDKSTFCRRNDNIECPICRKSFPPQHIELHAAYCIEEIVDVEETIPKVKSSRRTSRKPDSLNYKFNSSSVKTSEKCFICQSRISLTEYNSHVDKCIIGSTKGSDVSKERLLTALEQTEHQNIGNADVGPSHSFFKENRTSISIHSDDDDDGDDDNNETSRQTADKTAWSFKVSDSPIKSFVPISQATDCLIDFKQQFTSKRGKRGVDKARKRRYK</sequence>
<feature type="compositionally biased region" description="Basic and acidic residues" evidence="11">
    <location>
        <begin position="653"/>
        <end position="663"/>
    </location>
</feature>
<evidence type="ECO:0000259" key="12">
    <source>
        <dbReference type="Pfam" id="PF18282"/>
    </source>
</evidence>
<dbReference type="SMART" id="SM00726">
    <property type="entry name" value="UIM"/>
    <property type="match status" value="2"/>
</dbReference>
<dbReference type="GO" id="GO:0042393">
    <property type="term" value="F:histone binding"/>
    <property type="evidence" value="ECO:0007669"/>
    <property type="project" value="TreeGrafter"/>
</dbReference>
<dbReference type="GO" id="GO:0006325">
    <property type="term" value="P:chromatin organization"/>
    <property type="evidence" value="ECO:0007669"/>
    <property type="project" value="UniProtKB-KW"/>
</dbReference>
<dbReference type="RefSeq" id="XP_028668715.1">
    <property type="nucleotide sequence ID" value="XM_028812882.2"/>
</dbReference>
<feature type="compositionally biased region" description="Basic and acidic residues" evidence="11">
    <location>
        <begin position="33"/>
        <end position="42"/>
    </location>
</feature>
<reference evidence="13" key="1">
    <citation type="submission" date="2021-06" db="EMBL/GenBank/DDBJ databases">
        <authorList>
            <consortium name="Wellcome Sanger Institute Data Sharing"/>
        </authorList>
    </citation>
    <scope>NUCLEOTIDE SEQUENCE [LARGE SCALE GENOMIC DNA]</scope>
</reference>
<comment type="subcellular location">
    <subcellularLocation>
        <location evidence="1">Nucleus</location>
    </subcellularLocation>
</comment>
<evidence type="ECO:0000313" key="14">
    <source>
        <dbReference type="Proteomes" id="UP000694620"/>
    </source>
</evidence>
<evidence type="ECO:0000256" key="11">
    <source>
        <dbReference type="SAM" id="MobiDB-lite"/>
    </source>
</evidence>
<keyword evidence="6" id="KW-0156">Chromatin regulator</keyword>
<feature type="region of interest" description="Disordered" evidence="11">
    <location>
        <begin position="378"/>
        <end position="398"/>
    </location>
</feature>
<feature type="region of interest" description="Disordered" evidence="11">
    <location>
        <begin position="902"/>
        <end position="927"/>
    </location>
</feature>
<keyword evidence="5" id="KW-0227">DNA damage</keyword>
<evidence type="ECO:0000256" key="5">
    <source>
        <dbReference type="ARBA" id="ARBA00022763"/>
    </source>
</evidence>
<reference evidence="13" key="2">
    <citation type="submission" date="2025-08" db="UniProtKB">
        <authorList>
            <consortium name="Ensembl"/>
        </authorList>
    </citation>
    <scope>IDENTIFICATION</scope>
</reference>
<dbReference type="GO" id="GO:0070531">
    <property type="term" value="C:BRCA1-A complex"/>
    <property type="evidence" value="ECO:0007669"/>
    <property type="project" value="InterPro"/>
</dbReference>
<dbReference type="Ensembl" id="ENSECRT00000014417.1">
    <property type="protein sequence ID" value="ENSECRP00000014171.1"/>
    <property type="gene ID" value="ENSECRG00000009454.1"/>
</dbReference>
<keyword evidence="4" id="KW-0677">Repeat</keyword>
<accession>A0A8C4SBB6</accession>
<comment type="similarity">
    <text evidence="2">Belongs to the RAP80 family.</text>
</comment>
<keyword evidence="14" id="KW-1185">Reference proteome</keyword>
<name>A0A8C4SBB6_ERPCA</name>
<reference evidence="13" key="3">
    <citation type="submission" date="2025-09" db="UniProtKB">
        <authorList>
            <consortium name="Ensembl"/>
        </authorList>
    </citation>
    <scope>IDENTIFICATION</scope>
</reference>
<protein>
    <recommendedName>
        <fullName evidence="3">BRCA1-A complex subunit RAP80</fullName>
    </recommendedName>
    <alternativeName>
        <fullName evidence="10">Receptor-associated protein 80</fullName>
    </alternativeName>
    <alternativeName>
        <fullName evidence="9">Ubiquitin interaction motif-containing protein 1</fullName>
    </alternativeName>
</protein>
<evidence type="ECO:0000256" key="6">
    <source>
        <dbReference type="ARBA" id="ARBA00022853"/>
    </source>
</evidence>
<dbReference type="AlphaFoldDB" id="A0A8C4SBB6"/>
<dbReference type="Gene3D" id="6.10.250.1800">
    <property type="match status" value="2"/>
</dbReference>
<evidence type="ECO:0000256" key="8">
    <source>
        <dbReference type="ARBA" id="ARBA00023242"/>
    </source>
</evidence>
<feature type="compositionally biased region" description="Acidic residues" evidence="11">
    <location>
        <begin position="906"/>
        <end position="916"/>
    </location>
</feature>
<dbReference type="GO" id="GO:0045739">
    <property type="term" value="P:positive regulation of DNA repair"/>
    <property type="evidence" value="ECO:0007669"/>
    <property type="project" value="TreeGrafter"/>
</dbReference>
<dbReference type="InterPro" id="IPR003903">
    <property type="entry name" value="UIM_dom"/>
</dbReference>
<dbReference type="InterPro" id="IPR038868">
    <property type="entry name" value="RAP80"/>
</dbReference>
<dbReference type="Proteomes" id="UP000694620">
    <property type="component" value="Chromosome 11"/>
</dbReference>
<feature type="domain" description="RAP80 N-terminal" evidence="12">
    <location>
        <begin position="66"/>
        <end position="106"/>
    </location>
</feature>
<dbReference type="PANTHER" id="PTHR15932">
    <property type="entry name" value="UBIQUITIN INTERACTION MOTIF-CONTAINING PROTEIN 1"/>
    <property type="match status" value="1"/>
</dbReference>
<feature type="domain" description="RAP80 N-terminal" evidence="12">
    <location>
        <begin position="311"/>
        <end position="349"/>
    </location>
</feature>
<dbReference type="GeneTree" id="ENSGT00390000007635"/>
<evidence type="ECO:0000256" key="7">
    <source>
        <dbReference type="ARBA" id="ARBA00023204"/>
    </source>
</evidence>
<evidence type="ECO:0000256" key="10">
    <source>
        <dbReference type="ARBA" id="ARBA00031558"/>
    </source>
</evidence>
<dbReference type="CDD" id="cd20912">
    <property type="entry name" value="AIR_RAP80-like"/>
    <property type="match status" value="1"/>
</dbReference>
<gene>
    <name evidence="13" type="primary">uimc1</name>
</gene>
<feature type="compositionally biased region" description="Low complexity" evidence="11">
    <location>
        <begin position="379"/>
        <end position="393"/>
    </location>
</feature>
<feature type="region of interest" description="Disordered" evidence="11">
    <location>
        <begin position="241"/>
        <end position="261"/>
    </location>
</feature>
<evidence type="ECO:0000256" key="3">
    <source>
        <dbReference type="ARBA" id="ARBA00021660"/>
    </source>
</evidence>
<evidence type="ECO:0000256" key="1">
    <source>
        <dbReference type="ARBA" id="ARBA00004123"/>
    </source>
</evidence>